<keyword evidence="4" id="KW-1185">Reference proteome</keyword>
<feature type="chain" id="PRO_5012677933" evidence="2">
    <location>
        <begin position="16"/>
        <end position="400"/>
    </location>
</feature>
<dbReference type="UCSC" id="Y41D4B.17">
    <property type="organism name" value="c. elegans"/>
</dbReference>
<dbReference type="InParanoid" id="Q95Y18"/>
<sequence>MRLILLVFLLNSCDSSSLRQLRDFNFPGSMAIANVENGSKLYLCSSDGPIALSKITVTSNGRTVSLDQLLVSSGFLNGWSVNSDLTISTSNTPDVTNNLGGIIFISTRQMARDPNFLVYSIQEANKVISRPTNSETTLVLLNSQPNSCRISNIAQPDSTKLFIYHGIPEAGYNNSEYQATASKLIFTNPIKSWPSGNTYFFDTIEPMQYSLRAFYIRAIGSIAFKVSNQWIDPSNYETTAATTTGFLMSQEVSTPSLKVDFMFNSGHNGIVGLLVSTALFADANVTLCSNLECDTLRMPQTPAITSRVFEWNTNATSLSVTPSQGVYFIQYFRIDLNEQIVGLTSSSAAPTNSPTTSQSVTAGQSTASTTQYVETTTKLGLTASIAVSTMITLLHNILFA</sequence>
<name>Q95Y18_CAEEL</name>
<feature type="compositionally biased region" description="Low complexity" evidence="1">
    <location>
        <begin position="347"/>
        <end position="359"/>
    </location>
</feature>
<dbReference type="HOGENOM" id="CLU_040349_1_0_1"/>
<dbReference type="eggNOG" id="ENOG502T3FJ">
    <property type="taxonomic scope" value="Eukaryota"/>
</dbReference>
<dbReference type="Bgee" id="WBGene00021519">
    <property type="expression patterns" value="Expressed in larva and 2 other cell types or tissues"/>
</dbReference>
<dbReference type="OrthoDB" id="5807757at2759"/>
<dbReference type="PaxDb" id="6239-Y41D4B.17"/>
<dbReference type="PANTHER" id="PTHR21733">
    <property type="entry name" value="CUB_2 DOMAIN-CONTAINING PROTEIN-RELATED-RELATED"/>
    <property type="match status" value="1"/>
</dbReference>
<evidence type="ECO:0000313" key="3">
    <source>
        <dbReference type="EMBL" id="CCD66717.1"/>
    </source>
</evidence>
<evidence type="ECO:0000313" key="4">
    <source>
        <dbReference type="Proteomes" id="UP000001940"/>
    </source>
</evidence>
<accession>Q95Y18</accession>
<dbReference type="WormBase" id="Y41D4B.17">
    <property type="protein sequence ID" value="CE21858"/>
    <property type="gene ID" value="WBGene00021519"/>
</dbReference>
<dbReference type="Pfam" id="PF03409">
    <property type="entry name" value="Glycoprotein"/>
    <property type="match status" value="1"/>
</dbReference>
<evidence type="ECO:0000313" key="5">
    <source>
        <dbReference type="WormBase" id="Y41D4B.17"/>
    </source>
</evidence>
<keyword evidence="2" id="KW-0732">Signal</keyword>
<evidence type="ECO:0000256" key="1">
    <source>
        <dbReference type="SAM" id="MobiDB-lite"/>
    </source>
</evidence>
<dbReference type="InterPro" id="IPR005071">
    <property type="entry name" value="Glycoprotein"/>
</dbReference>
<proteinExistence type="predicted"/>
<dbReference type="KEGG" id="cel:CELE_Y41D4B.17"/>
<dbReference type="GeneID" id="176964"/>
<organism evidence="3 4">
    <name type="scientific">Caenorhabditis elegans</name>
    <dbReference type="NCBI Taxonomy" id="6239"/>
    <lineage>
        <taxon>Eukaryota</taxon>
        <taxon>Metazoa</taxon>
        <taxon>Ecdysozoa</taxon>
        <taxon>Nematoda</taxon>
        <taxon>Chromadorea</taxon>
        <taxon>Rhabditida</taxon>
        <taxon>Rhabditina</taxon>
        <taxon>Rhabditomorpha</taxon>
        <taxon>Rhabditoidea</taxon>
        <taxon>Rhabditidae</taxon>
        <taxon>Peloderinae</taxon>
        <taxon>Caenorhabditis</taxon>
    </lineage>
</organism>
<protein>
    <submittedName>
        <fullName evidence="3">CUB_2 domain-containing protein</fullName>
    </submittedName>
</protein>
<feature type="region of interest" description="Disordered" evidence="1">
    <location>
        <begin position="347"/>
        <end position="367"/>
    </location>
</feature>
<dbReference type="AlphaFoldDB" id="Q95Y18"/>
<dbReference type="PhylomeDB" id="Q95Y18"/>
<evidence type="ECO:0000256" key="2">
    <source>
        <dbReference type="SAM" id="SignalP"/>
    </source>
</evidence>
<dbReference type="OMA" id="NSEYQAT"/>
<dbReference type="CTD" id="176964"/>
<dbReference type="FunCoup" id="Q95Y18">
    <property type="interactions" value="256"/>
</dbReference>
<feature type="signal peptide" evidence="2">
    <location>
        <begin position="1"/>
        <end position="15"/>
    </location>
</feature>
<dbReference type="RefSeq" id="NP_500099.1">
    <property type="nucleotide sequence ID" value="NM_067698.4"/>
</dbReference>
<dbReference type="PANTHER" id="PTHR21733:SF5">
    <property type="entry name" value="AMINE OXIDASE-RELATED"/>
    <property type="match status" value="1"/>
</dbReference>
<dbReference type="AGR" id="WB:WBGene00021519"/>
<dbReference type="Proteomes" id="UP000001940">
    <property type="component" value="Chromosome IV"/>
</dbReference>
<reference evidence="3 4" key="1">
    <citation type="journal article" date="1998" name="Science">
        <title>Genome sequence of the nematode C. elegans: a platform for investigating biology.</title>
        <authorList>
            <consortium name="The C. elegans sequencing consortium"/>
            <person name="Sulson J.E."/>
            <person name="Waterston R."/>
        </authorList>
    </citation>
    <scope>NUCLEOTIDE SEQUENCE [LARGE SCALE GENOMIC DNA]</scope>
    <source>
        <strain evidence="3 4">Bristol N2</strain>
    </source>
</reference>
<gene>
    <name evidence="3" type="ORF">CELE_Y41D4B.17</name>
    <name evidence="3 5" type="ORF">Y41D4B.17</name>
</gene>
<dbReference type="EMBL" id="BX284604">
    <property type="protein sequence ID" value="CCD66717.1"/>
    <property type="molecule type" value="Genomic_DNA"/>
</dbReference>